<comment type="caution">
    <text evidence="2">The sequence shown here is derived from an EMBL/GenBank/DDBJ whole genome shotgun (WGS) entry which is preliminary data.</text>
</comment>
<feature type="compositionally biased region" description="Basic and acidic residues" evidence="1">
    <location>
        <begin position="22"/>
        <end position="45"/>
    </location>
</feature>
<feature type="compositionally biased region" description="Acidic residues" evidence="1">
    <location>
        <begin position="91"/>
        <end position="106"/>
    </location>
</feature>
<accession>A0A9Q3D5Y2</accession>
<dbReference type="Proteomes" id="UP000765509">
    <property type="component" value="Unassembled WGS sequence"/>
</dbReference>
<reference evidence="2" key="1">
    <citation type="submission" date="2021-03" db="EMBL/GenBank/DDBJ databases">
        <title>Draft genome sequence of rust myrtle Austropuccinia psidii MF-1, a brazilian biotype.</title>
        <authorList>
            <person name="Quecine M.C."/>
            <person name="Pachon D.M.R."/>
            <person name="Bonatelli M.L."/>
            <person name="Correr F.H."/>
            <person name="Franceschini L.M."/>
            <person name="Leite T.F."/>
            <person name="Margarido G.R.A."/>
            <person name="Almeida C.A."/>
            <person name="Ferrarezi J.A."/>
            <person name="Labate C.A."/>
        </authorList>
    </citation>
    <scope>NUCLEOTIDE SEQUENCE</scope>
    <source>
        <strain evidence="2">MF-1</strain>
    </source>
</reference>
<sequence length="164" mass="18994">MFPRRVYLYTRRYSDKNQNCQDSKKFDIKSPNKPFIKKDKPREPFKPNTPNSNEQRKFHRCGGIGHLANNCLEKEKINEIVETEDHNVKEEESDSEKDTEESDTSECDQINIIISQIDNIDLIYEVLDAKSSLPQIGTSDTNLTNIQYAKLYRTKPAKAMGYTA</sequence>
<feature type="region of interest" description="Disordered" evidence="1">
    <location>
        <begin position="82"/>
        <end position="107"/>
    </location>
</feature>
<gene>
    <name evidence="2" type="ORF">O181_037311</name>
</gene>
<name>A0A9Q3D5Y2_9BASI</name>
<proteinExistence type="predicted"/>
<feature type="region of interest" description="Disordered" evidence="1">
    <location>
        <begin position="21"/>
        <end position="58"/>
    </location>
</feature>
<evidence type="ECO:0000256" key="1">
    <source>
        <dbReference type="SAM" id="MobiDB-lite"/>
    </source>
</evidence>
<dbReference type="EMBL" id="AVOT02014274">
    <property type="protein sequence ID" value="MBW0497596.1"/>
    <property type="molecule type" value="Genomic_DNA"/>
</dbReference>
<dbReference type="AlphaFoldDB" id="A0A9Q3D5Y2"/>
<keyword evidence="3" id="KW-1185">Reference proteome</keyword>
<evidence type="ECO:0000313" key="2">
    <source>
        <dbReference type="EMBL" id="MBW0497596.1"/>
    </source>
</evidence>
<organism evidence="2 3">
    <name type="scientific">Austropuccinia psidii MF-1</name>
    <dbReference type="NCBI Taxonomy" id="1389203"/>
    <lineage>
        <taxon>Eukaryota</taxon>
        <taxon>Fungi</taxon>
        <taxon>Dikarya</taxon>
        <taxon>Basidiomycota</taxon>
        <taxon>Pucciniomycotina</taxon>
        <taxon>Pucciniomycetes</taxon>
        <taxon>Pucciniales</taxon>
        <taxon>Sphaerophragmiaceae</taxon>
        <taxon>Austropuccinia</taxon>
    </lineage>
</organism>
<protein>
    <submittedName>
        <fullName evidence="2">Uncharacterized protein</fullName>
    </submittedName>
</protein>
<evidence type="ECO:0000313" key="3">
    <source>
        <dbReference type="Proteomes" id="UP000765509"/>
    </source>
</evidence>